<name>A0A2X0NIS8_9BASI</name>
<evidence type="ECO:0000313" key="1">
    <source>
        <dbReference type="EMBL" id="SCZ92295.1"/>
    </source>
</evidence>
<dbReference type="Proteomes" id="UP000249723">
    <property type="component" value="Unassembled WGS sequence"/>
</dbReference>
<evidence type="ECO:0000313" key="2">
    <source>
        <dbReference type="Proteomes" id="UP000249723"/>
    </source>
</evidence>
<keyword evidence="2" id="KW-1185">Reference proteome</keyword>
<dbReference type="AlphaFoldDB" id="A0A2X0NIS8"/>
<proteinExistence type="predicted"/>
<dbReference type="EMBL" id="FMWP01000018">
    <property type="protein sequence ID" value="SCZ92295.1"/>
    <property type="molecule type" value="Genomic_DNA"/>
</dbReference>
<reference evidence="2" key="1">
    <citation type="submission" date="2016-10" db="EMBL/GenBank/DDBJ databases">
        <authorList>
            <person name="Jeantristanb JTB J.-T."/>
            <person name="Ricardo R."/>
        </authorList>
    </citation>
    <scope>NUCLEOTIDE SEQUENCE [LARGE SCALE GENOMIC DNA]</scope>
</reference>
<organism evidence="1 2">
    <name type="scientific">Microbotryum saponariae</name>
    <dbReference type="NCBI Taxonomy" id="289078"/>
    <lineage>
        <taxon>Eukaryota</taxon>
        <taxon>Fungi</taxon>
        <taxon>Dikarya</taxon>
        <taxon>Basidiomycota</taxon>
        <taxon>Pucciniomycotina</taxon>
        <taxon>Microbotryomycetes</taxon>
        <taxon>Microbotryales</taxon>
        <taxon>Microbotryaceae</taxon>
        <taxon>Microbotryum</taxon>
    </lineage>
</organism>
<protein>
    <submittedName>
        <fullName evidence="1">BZ3500_MvSof-1268-A1-R1_Chr5-2g07767 protein</fullName>
    </submittedName>
</protein>
<accession>A0A2X0NIS8</accession>
<sequence>MYSCFGAPEDRNTKKQAAAGAANANACESTVAKGELATNDQVSGRRVLLSAHPPLLISGVFRNGQTGFGKREETTEEVKGVHSRRSCHWIKYVL</sequence>
<gene>
    <name evidence="1" type="ORF">BZ3500_MVSOF-1268-A1-R1_CHR5-2G07767</name>
</gene>